<dbReference type="RefSeq" id="WP_217172082.1">
    <property type="nucleotide sequence ID" value="NZ_JAFMOW010000052.1"/>
</dbReference>
<name>A0ABS6LQM6_9GAMM</name>
<protein>
    <submittedName>
        <fullName evidence="3">ChaN family lipoprotein</fullName>
    </submittedName>
</protein>
<reference evidence="3 4" key="1">
    <citation type="submission" date="2021-03" db="EMBL/GenBank/DDBJ databases">
        <title>Five novel Rahnella species.</title>
        <authorList>
            <person name="Brady C."/>
            <person name="Asselin J."/>
            <person name="Beer S."/>
            <person name="Bruberg M.B."/>
            <person name="Crampton B."/>
            <person name="Venter S."/>
            <person name="Arnold D."/>
            <person name="Denman S."/>
        </authorList>
    </citation>
    <scope>NUCLEOTIDE SEQUENCE [LARGE SCALE GENOMIC DNA]</scope>
    <source>
        <strain evidence="3 4">H11b</strain>
    </source>
</reference>
<feature type="domain" description="Haem-binding uptake Tiki superfamily ChaN" evidence="2">
    <location>
        <begin position="48"/>
        <end position="243"/>
    </location>
</feature>
<dbReference type="PROSITE" id="PS51257">
    <property type="entry name" value="PROKAR_LIPOPROTEIN"/>
    <property type="match status" value="1"/>
</dbReference>
<sequence length="285" mass="30944">MNKFLLLAILALTACSTAPRHTATPAAAPVGTLTDLRTGETLSPSQLLSKLAAQPRVIVGEKHDNPVHHQIENWLVQNLPSVRPQGSVLMEMLTPDQQPKVDQVKAWLQTGPDARPARVAELINWQKSWDWSMYGDVVMTAMKAPYPLLSANLDRSEIMAFYENPQFPAGVHSADPQVRNAISDTIRTSHQQNIGAEQLHAMLAIQQQRDRRMAERLLAAPSPALLIAGGYHAGKSIGVPVHVKDLDAAASVTVLLLAEQGVAVDKSQADFVWITPAAVAKSAME</sequence>
<feature type="chain" id="PRO_5046504121" evidence="1">
    <location>
        <begin position="23"/>
        <end position="285"/>
    </location>
</feature>
<dbReference type="InterPro" id="IPR007314">
    <property type="entry name" value="Cofac_haem-bd_dom"/>
</dbReference>
<accession>A0ABS6LQM6</accession>
<feature type="signal peptide" evidence="1">
    <location>
        <begin position="1"/>
        <end position="22"/>
    </location>
</feature>
<dbReference type="InterPro" id="IPR016773">
    <property type="entry name" value="Fe3_uptake_reg_CjrA_prd"/>
</dbReference>
<dbReference type="PIRSF" id="PIRSF020419">
    <property type="entry name" value="Fe_uptake_reg_CjrA_prd"/>
    <property type="match status" value="1"/>
</dbReference>
<gene>
    <name evidence="3" type="ORF">J1778_03910</name>
</gene>
<dbReference type="Pfam" id="PF04187">
    <property type="entry name" value="Cofac_haem_bdg"/>
    <property type="match status" value="1"/>
</dbReference>
<evidence type="ECO:0000256" key="1">
    <source>
        <dbReference type="SAM" id="SignalP"/>
    </source>
</evidence>
<evidence type="ECO:0000313" key="3">
    <source>
        <dbReference type="EMBL" id="MBU9854428.1"/>
    </source>
</evidence>
<keyword evidence="4" id="KW-1185">Reference proteome</keyword>
<keyword evidence="1" id="KW-0732">Signal</keyword>
<dbReference type="EMBL" id="JAFMOW010000052">
    <property type="protein sequence ID" value="MBU9854428.1"/>
    <property type="molecule type" value="Genomic_DNA"/>
</dbReference>
<proteinExistence type="predicted"/>
<organism evidence="3 4">
    <name type="scientific">Rahnella bonaserana</name>
    <dbReference type="NCBI Taxonomy" id="2816248"/>
    <lineage>
        <taxon>Bacteria</taxon>
        <taxon>Pseudomonadati</taxon>
        <taxon>Pseudomonadota</taxon>
        <taxon>Gammaproteobacteria</taxon>
        <taxon>Enterobacterales</taxon>
        <taxon>Yersiniaceae</taxon>
        <taxon>Rahnella</taxon>
    </lineage>
</organism>
<keyword evidence="3" id="KW-0449">Lipoprotein</keyword>
<evidence type="ECO:0000259" key="2">
    <source>
        <dbReference type="Pfam" id="PF04187"/>
    </source>
</evidence>
<dbReference type="CDD" id="cd14727">
    <property type="entry name" value="ChanN-like"/>
    <property type="match status" value="1"/>
</dbReference>
<dbReference type="Proteomes" id="UP000734343">
    <property type="component" value="Unassembled WGS sequence"/>
</dbReference>
<evidence type="ECO:0000313" key="4">
    <source>
        <dbReference type="Proteomes" id="UP000734343"/>
    </source>
</evidence>
<comment type="caution">
    <text evidence="3">The sequence shown here is derived from an EMBL/GenBank/DDBJ whole genome shotgun (WGS) entry which is preliminary data.</text>
</comment>